<keyword evidence="1" id="KW-0677">Repeat</keyword>
<keyword evidence="4 5" id="KW-0143">Chaperone</keyword>
<feature type="region of interest" description="Disordered" evidence="6">
    <location>
        <begin position="933"/>
        <end position="961"/>
    </location>
</feature>
<evidence type="ECO:0000256" key="6">
    <source>
        <dbReference type="SAM" id="MobiDB-lite"/>
    </source>
</evidence>
<feature type="signal peptide" evidence="7">
    <location>
        <begin position="1"/>
        <end position="18"/>
    </location>
</feature>
<dbReference type="CDD" id="cd19499">
    <property type="entry name" value="RecA-like_ClpB_Hsp104-like"/>
    <property type="match status" value="1"/>
</dbReference>
<evidence type="ECO:0000256" key="3">
    <source>
        <dbReference type="ARBA" id="ARBA00022840"/>
    </source>
</evidence>
<keyword evidence="7" id="KW-0732">Signal</keyword>
<dbReference type="SUPFAM" id="SSF52540">
    <property type="entry name" value="P-loop containing nucleoside triphosphate hydrolases"/>
    <property type="match status" value="2"/>
</dbReference>
<keyword evidence="3 5" id="KW-0067">ATP-binding</keyword>
<dbReference type="PRINTS" id="PR00300">
    <property type="entry name" value="CLPPROTEASEA"/>
</dbReference>
<dbReference type="SMART" id="SM00382">
    <property type="entry name" value="AAA"/>
    <property type="match status" value="2"/>
</dbReference>
<evidence type="ECO:0000313" key="9">
    <source>
        <dbReference type="EMBL" id="CEM47925.1"/>
    </source>
</evidence>
<dbReference type="PANTHER" id="PTHR11638">
    <property type="entry name" value="ATP-DEPENDENT CLP PROTEASE"/>
    <property type="match status" value="1"/>
</dbReference>
<dbReference type="AlphaFoldDB" id="A0A0G4HU33"/>
<name>A0A0G4HU33_9ALVE</name>
<dbReference type="Gene3D" id="3.40.50.300">
    <property type="entry name" value="P-loop containing nucleotide triphosphate hydrolases"/>
    <property type="match status" value="2"/>
</dbReference>
<dbReference type="InterPro" id="IPR003593">
    <property type="entry name" value="AAA+_ATPase"/>
</dbReference>
<dbReference type="PROSITE" id="PS00871">
    <property type="entry name" value="CLPAB_2"/>
    <property type="match status" value="1"/>
</dbReference>
<keyword evidence="2 5" id="KW-0547">Nucleotide-binding</keyword>
<dbReference type="VEuPathDB" id="CryptoDB:Cvel_8582"/>
<dbReference type="CDD" id="cd00009">
    <property type="entry name" value="AAA"/>
    <property type="match status" value="1"/>
</dbReference>
<dbReference type="Pfam" id="PF17871">
    <property type="entry name" value="AAA_lid_9"/>
    <property type="match status" value="1"/>
</dbReference>
<dbReference type="InterPro" id="IPR050130">
    <property type="entry name" value="ClpA_ClpB"/>
</dbReference>
<dbReference type="InterPro" id="IPR028299">
    <property type="entry name" value="ClpA/B_CS2"/>
</dbReference>
<dbReference type="InterPro" id="IPR001943">
    <property type="entry name" value="UVR_dom"/>
</dbReference>
<dbReference type="Gene3D" id="4.10.860.10">
    <property type="entry name" value="UVR domain"/>
    <property type="match status" value="1"/>
</dbReference>
<evidence type="ECO:0000256" key="5">
    <source>
        <dbReference type="RuleBase" id="RU004432"/>
    </source>
</evidence>
<accession>A0A0G4HU33</accession>
<comment type="similarity">
    <text evidence="5">Belongs to the ClpA/ClpB family.</text>
</comment>
<feature type="compositionally biased region" description="Basic and acidic residues" evidence="6">
    <location>
        <begin position="218"/>
        <end position="229"/>
    </location>
</feature>
<feature type="region of interest" description="Disordered" evidence="6">
    <location>
        <begin position="218"/>
        <end position="247"/>
    </location>
</feature>
<dbReference type="InterPro" id="IPR019489">
    <property type="entry name" value="Clp_ATPase_C"/>
</dbReference>
<sequence>MPLRGASVCLLLPILAGAWTLQMTGRVSSPNSASAFVVQPNQALSFAPRSAKASLPHTATLRRTSSRSSMKMMFESFSEGAMHCVLGSQEVSRMKKTNEVCLSCLLLSLIIGANFNKGSDQDDLAAETFRNLHYSRELAESKLFTEPGNSSQDLRERAFDEATKQVLANSVELSNKNNSGGGQTEVYHILCAFLDYDKNNPIDKLGWDRESIRNELERLRSKQEQDSSDRLATVTPGGDRGGARAPTLKEYSRDLTAEAQKGNLDPVIGRSQEIERVIQILSRRTKSNPILLGEAGVGKTAIAEGLAQAIANRDVPAGLENRKVYELDMGRLVAGTKYRGEFEDRLKKILEEVKKSKGQIVLVMDEIHTLVGAGAGEGALDAANMLKPALARGEFQCIGATTNDEYQKYFAKDAALDRRFQPVMVEEPAIDDTIEILNGVAPYYEAFHNVKYEPAALREAARLSNQYISDRHLPDKAIGLVDEAGSVVKIRHTRLSPKARQLERELETVRAQREDATVREDFERAAELSERENGIKRELENISSARKELARSTAKRDSSKEEKRGAGLSEDRPVVTVDDIASVLAQATGIPVKKLKQSERQKLAHIDEELRKRVIGQQEAIDAIAKAVRRSAMALSNPNRPIGCFLFCGPTGVGKTELAKALANNLFGSDDAMIRLDMSEYGDKFTASRLTGAPPGYVGYDEGGQLTDPVRRKPYQLVLLDEIEKAHPDVFNVLLQIFEDGRLTDSKGRTANFKNTIIVLTSNLGSKQISQAVQGGGGLGFQTTSAANKTYEAIKELVFDELKVFFKPELLNRLDEVLVFQPLTRDQLAMIADIMLKDVIERAGTQKIDLVVMPKLRDFLIDKGYDPVFGARPLRRAIQVHLENPLADALINGKVSAGMQVVADLQQIRKPDGTLDLVVQMVDKTSYTQQRKDRVLQSVSVSSSDEGEGEETPTPRELTNF</sequence>
<dbReference type="InterPro" id="IPR036628">
    <property type="entry name" value="Clp_N_dom_sf"/>
</dbReference>
<protein>
    <recommendedName>
        <fullName evidence="8">UVR domain-containing protein</fullName>
    </recommendedName>
</protein>
<dbReference type="EMBL" id="CDMZ01003883">
    <property type="protein sequence ID" value="CEM47925.1"/>
    <property type="molecule type" value="Genomic_DNA"/>
</dbReference>
<gene>
    <name evidence="9" type="ORF">Cvel_8582</name>
</gene>
<dbReference type="PANTHER" id="PTHR11638:SF18">
    <property type="entry name" value="HEAT SHOCK PROTEIN 104"/>
    <property type="match status" value="1"/>
</dbReference>
<dbReference type="Gene3D" id="1.10.1780.10">
    <property type="entry name" value="Clp, N-terminal domain"/>
    <property type="match status" value="1"/>
</dbReference>
<evidence type="ECO:0000256" key="1">
    <source>
        <dbReference type="ARBA" id="ARBA00022737"/>
    </source>
</evidence>
<evidence type="ECO:0000259" key="8">
    <source>
        <dbReference type="PROSITE" id="PS50151"/>
    </source>
</evidence>
<dbReference type="InterPro" id="IPR003959">
    <property type="entry name" value="ATPase_AAA_core"/>
</dbReference>
<dbReference type="Pfam" id="PF00004">
    <property type="entry name" value="AAA"/>
    <property type="match status" value="1"/>
</dbReference>
<dbReference type="PhylomeDB" id="A0A0G4HU33"/>
<dbReference type="FunFam" id="3.40.50.300:FF:000025">
    <property type="entry name" value="ATP-dependent Clp protease subunit"/>
    <property type="match status" value="1"/>
</dbReference>
<dbReference type="Pfam" id="PF07724">
    <property type="entry name" value="AAA_2"/>
    <property type="match status" value="1"/>
</dbReference>
<dbReference type="GO" id="GO:0016887">
    <property type="term" value="F:ATP hydrolysis activity"/>
    <property type="evidence" value="ECO:0007669"/>
    <property type="project" value="InterPro"/>
</dbReference>
<feature type="domain" description="UVR" evidence="8">
    <location>
        <begin position="503"/>
        <end position="538"/>
    </location>
</feature>
<dbReference type="Gene3D" id="1.10.8.60">
    <property type="match status" value="2"/>
</dbReference>
<dbReference type="InterPro" id="IPR018368">
    <property type="entry name" value="ClpA/B_CS1"/>
</dbReference>
<dbReference type="SMART" id="SM01086">
    <property type="entry name" value="ClpB_D2-small"/>
    <property type="match status" value="1"/>
</dbReference>
<feature type="chain" id="PRO_5005191978" description="UVR domain-containing protein" evidence="7">
    <location>
        <begin position="19"/>
        <end position="961"/>
    </location>
</feature>
<organism evidence="9">
    <name type="scientific">Chromera velia CCMP2878</name>
    <dbReference type="NCBI Taxonomy" id="1169474"/>
    <lineage>
        <taxon>Eukaryota</taxon>
        <taxon>Sar</taxon>
        <taxon>Alveolata</taxon>
        <taxon>Colpodellida</taxon>
        <taxon>Chromeraceae</taxon>
        <taxon>Chromera</taxon>
    </lineage>
</organism>
<dbReference type="InterPro" id="IPR001270">
    <property type="entry name" value="ClpA/B"/>
</dbReference>
<evidence type="ECO:0000256" key="2">
    <source>
        <dbReference type="ARBA" id="ARBA00022741"/>
    </source>
</evidence>
<dbReference type="Pfam" id="PF10431">
    <property type="entry name" value="ClpB_D2-small"/>
    <property type="match status" value="1"/>
</dbReference>
<dbReference type="PROSITE" id="PS00870">
    <property type="entry name" value="CLPAB_1"/>
    <property type="match status" value="1"/>
</dbReference>
<feature type="region of interest" description="Disordered" evidence="6">
    <location>
        <begin position="546"/>
        <end position="570"/>
    </location>
</feature>
<dbReference type="PROSITE" id="PS50151">
    <property type="entry name" value="UVR"/>
    <property type="match status" value="1"/>
</dbReference>
<dbReference type="GO" id="GO:0005737">
    <property type="term" value="C:cytoplasm"/>
    <property type="evidence" value="ECO:0007669"/>
    <property type="project" value="TreeGrafter"/>
</dbReference>
<evidence type="ECO:0000256" key="7">
    <source>
        <dbReference type="SAM" id="SignalP"/>
    </source>
</evidence>
<proteinExistence type="inferred from homology"/>
<dbReference type="FunFam" id="3.40.50.300:FF:000010">
    <property type="entry name" value="Chaperone clpB 1, putative"/>
    <property type="match status" value="1"/>
</dbReference>
<dbReference type="InterPro" id="IPR041546">
    <property type="entry name" value="ClpA/ClpB_AAA_lid"/>
</dbReference>
<reference evidence="9" key="1">
    <citation type="submission" date="2014-11" db="EMBL/GenBank/DDBJ databases">
        <authorList>
            <person name="Otto D Thomas"/>
            <person name="Naeem Raeece"/>
        </authorList>
    </citation>
    <scope>NUCLEOTIDE SEQUENCE</scope>
</reference>
<dbReference type="InterPro" id="IPR027417">
    <property type="entry name" value="P-loop_NTPase"/>
</dbReference>
<evidence type="ECO:0000256" key="4">
    <source>
        <dbReference type="ARBA" id="ARBA00023186"/>
    </source>
</evidence>
<dbReference type="GO" id="GO:0005524">
    <property type="term" value="F:ATP binding"/>
    <property type="evidence" value="ECO:0007669"/>
    <property type="project" value="UniProtKB-KW"/>
</dbReference>
<dbReference type="GO" id="GO:0034605">
    <property type="term" value="P:cellular response to heat"/>
    <property type="evidence" value="ECO:0007669"/>
    <property type="project" value="TreeGrafter"/>
</dbReference>